<proteinExistence type="predicted"/>
<organism evidence="1 2">
    <name type="scientific">Tanacetum coccineum</name>
    <dbReference type="NCBI Taxonomy" id="301880"/>
    <lineage>
        <taxon>Eukaryota</taxon>
        <taxon>Viridiplantae</taxon>
        <taxon>Streptophyta</taxon>
        <taxon>Embryophyta</taxon>
        <taxon>Tracheophyta</taxon>
        <taxon>Spermatophyta</taxon>
        <taxon>Magnoliopsida</taxon>
        <taxon>eudicotyledons</taxon>
        <taxon>Gunneridae</taxon>
        <taxon>Pentapetalae</taxon>
        <taxon>asterids</taxon>
        <taxon>campanulids</taxon>
        <taxon>Asterales</taxon>
        <taxon>Asteraceae</taxon>
        <taxon>Asteroideae</taxon>
        <taxon>Anthemideae</taxon>
        <taxon>Anthemidinae</taxon>
        <taxon>Tanacetum</taxon>
    </lineage>
</organism>
<reference evidence="1" key="2">
    <citation type="submission" date="2022-01" db="EMBL/GenBank/DDBJ databases">
        <authorList>
            <person name="Yamashiro T."/>
            <person name="Shiraishi A."/>
            <person name="Satake H."/>
            <person name="Nakayama K."/>
        </authorList>
    </citation>
    <scope>NUCLEOTIDE SEQUENCE</scope>
</reference>
<name>A0ABQ4ZMH6_9ASTR</name>
<accession>A0ABQ4ZMH6</accession>
<keyword evidence="2" id="KW-1185">Reference proteome</keyword>
<evidence type="ECO:0008006" key="3">
    <source>
        <dbReference type="Google" id="ProtNLM"/>
    </source>
</evidence>
<comment type="caution">
    <text evidence="1">The sequence shown here is derived from an EMBL/GenBank/DDBJ whole genome shotgun (WGS) entry which is preliminary data.</text>
</comment>
<reference evidence="1" key="1">
    <citation type="journal article" date="2022" name="Int. J. Mol. Sci.">
        <title>Draft Genome of Tanacetum Coccineum: Genomic Comparison of Closely Related Tanacetum-Family Plants.</title>
        <authorList>
            <person name="Yamashiro T."/>
            <person name="Shiraishi A."/>
            <person name="Nakayama K."/>
            <person name="Satake H."/>
        </authorList>
    </citation>
    <scope>NUCLEOTIDE SEQUENCE</scope>
</reference>
<dbReference type="Proteomes" id="UP001151760">
    <property type="component" value="Unassembled WGS sequence"/>
</dbReference>
<protein>
    <recommendedName>
        <fullName evidence="3">GAG-pre-integrase domain-containing protein</fullName>
    </recommendedName>
</protein>
<sequence length="275" mass="31064">MILENDGVTFNITKEKVKSLALKAKVTREQTSKDSDSQEGCYEDLDEEESEAFNLMARNFQNFFQKGNRFRRGNRFGNEDNKFRRVHDPRNNGYQELEFIFTCRLFTSYKEYDSGHVVFGSNLKGKVISGGNISLDSITIINLEHVGGLAFNLISIGHRINGLYTYKIGDDSKQQICLASIVDNSTLWHGKLGHANMCIDENFDESLPKPKSVPLVEVQNINELIVQDLHGSSSLEVNVSNEGYPKSVKEARGHPIEQVIGELNERTLRSKTKQA</sequence>
<dbReference type="EMBL" id="BQNB010011394">
    <property type="protein sequence ID" value="GJS89993.1"/>
    <property type="molecule type" value="Genomic_DNA"/>
</dbReference>
<gene>
    <name evidence="1" type="ORF">Tco_0772629</name>
</gene>
<evidence type="ECO:0000313" key="1">
    <source>
        <dbReference type="EMBL" id="GJS89993.1"/>
    </source>
</evidence>
<evidence type="ECO:0000313" key="2">
    <source>
        <dbReference type="Proteomes" id="UP001151760"/>
    </source>
</evidence>